<evidence type="ECO:0000256" key="2">
    <source>
        <dbReference type="SAM" id="Phobius"/>
    </source>
</evidence>
<dbReference type="EMBL" id="CP019650">
    <property type="protein sequence ID" value="AQQ66732.1"/>
    <property type="molecule type" value="Genomic_DNA"/>
</dbReference>
<dbReference type="InterPro" id="IPR026037">
    <property type="entry name" value="PgpA"/>
</dbReference>
<keyword evidence="5" id="KW-1185">Reference proteome</keyword>
<evidence type="ECO:0000259" key="3">
    <source>
        <dbReference type="Pfam" id="PF04608"/>
    </source>
</evidence>
<protein>
    <recommendedName>
        <fullName evidence="1">Phosphatidylglycerophosphatase A</fullName>
        <ecNumber evidence="1">3.1.3.27</ecNumber>
    </recommendedName>
    <alternativeName>
        <fullName evidence="1">Phosphatidylglycerolphosphate phosphatase A</fullName>
    </alternativeName>
</protein>
<dbReference type="Proteomes" id="UP000188219">
    <property type="component" value="Chromosome"/>
</dbReference>
<dbReference type="EC" id="3.1.3.27" evidence="1"/>
<reference evidence="4" key="1">
    <citation type="submission" date="2017-02" db="EMBL/GenBank/DDBJ databases">
        <title>Genome of Microbulbifer agarilyticus GP101.</title>
        <authorList>
            <person name="Jung J."/>
            <person name="Bae S.S."/>
            <person name="Baek K."/>
        </authorList>
    </citation>
    <scope>NUCLEOTIDE SEQUENCE [LARGE SCALE GENOMIC DNA]</scope>
    <source>
        <strain evidence="4">GP101</strain>
    </source>
</reference>
<dbReference type="SUPFAM" id="SSF101307">
    <property type="entry name" value="YutG-like"/>
    <property type="match status" value="1"/>
</dbReference>
<dbReference type="InterPro" id="IPR007686">
    <property type="entry name" value="YutG/PgpA"/>
</dbReference>
<keyword evidence="1" id="KW-0378">Hydrolase</keyword>
<feature type="transmembrane region" description="Helical" evidence="2">
    <location>
        <begin position="22"/>
        <end position="39"/>
    </location>
</feature>
<feature type="transmembrane region" description="Helical" evidence="2">
    <location>
        <begin position="149"/>
        <end position="171"/>
    </location>
</feature>
<dbReference type="PANTHER" id="PTHR36305">
    <property type="entry name" value="PHOSPHATIDYLGLYCEROPHOSPHATASE A"/>
    <property type="match status" value="1"/>
</dbReference>
<dbReference type="GO" id="GO:0005886">
    <property type="term" value="C:plasma membrane"/>
    <property type="evidence" value="ECO:0007669"/>
    <property type="project" value="UniProtKB-SubCell"/>
</dbReference>
<evidence type="ECO:0000313" key="5">
    <source>
        <dbReference type="Proteomes" id="UP000188219"/>
    </source>
</evidence>
<comment type="cofactor">
    <cofactor evidence="1">
        <name>Mg(2+)</name>
        <dbReference type="ChEBI" id="CHEBI:18420"/>
    </cofactor>
</comment>
<dbReference type="eggNOG" id="COG1267">
    <property type="taxonomic scope" value="Bacteria"/>
</dbReference>
<dbReference type="CDD" id="cd06971">
    <property type="entry name" value="PgpA"/>
    <property type="match status" value="1"/>
</dbReference>
<proteinExistence type="predicted"/>
<dbReference type="PIRSF" id="PIRSF006162">
    <property type="entry name" value="PgpA"/>
    <property type="match status" value="1"/>
</dbReference>
<feature type="domain" description="YutG/PgpA" evidence="3">
    <location>
        <begin position="30"/>
        <end position="166"/>
    </location>
</feature>
<comment type="pathway">
    <text evidence="1">Phospholipid metabolism; phosphatidylglycerol biosynthesis; phosphatidylglycerol from CDP-diacylglycerol: step 2/2.</text>
</comment>
<name>A0A1Q2M3E8_9GAMM</name>
<sequence>MSTNSTTNSGPTPKPTPTMAELLRSPVLFLAFGFGSGLAKKAPGTFGTLAAVPLWYGLQFLSPLAYLAVLVITFVVGCYLCGAASKKLGVHDHGGIVWDEFVGYWLTMFMAPVGWLWALYGFVLFRIFDIAKPPPIGWADRRVHGGLGIMLDDILAGIYAALVLQGTAYLIHTL</sequence>
<dbReference type="GO" id="GO:0008962">
    <property type="term" value="F:phosphatidylglycerophosphatase activity"/>
    <property type="evidence" value="ECO:0007669"/>
    <property type="project" value="UniProtKB-EC"/>
</dbReference>
<keyword evidence="1" id="KW-0595">Phospholipid degradation</keyword>
<feature type="transmembrane region" description="Helical" evidence="2">
    <location>
        <begin position="60"/>
        <end position="85"/>
    </location>
</feature>
<dbReference type="GO" id="GO:0046872">
    <property type="term" value="F:metal ion binding"/>
    <property type="evidence" value="ECO:0007669"/>
    <property type="project" value="UniProtKB-KW"/>
</dbReference>
<dbReference type="RefSeq" id="WP_077400614.1">
    <property type="nucleotide sequence ID" value="NZ_CP019650.1"/>
</dbReference>
<dbReference type="KEGG" id="maga:Mag101_03060"/>
<dbReference type="Pfam" id="PF04608">
    <property type="entry name" value="PgpA"/>
    <property type="match status" value="1"/>
</dbReference>
<evidence type="ECO:0000256" key="1">
    <source>
        <dbReference type="PIRNR" id="PIRNR006162"/>
    </source>
</evidence>
<comment type="function">
    <text evidence="1">Lipid phosphatase which dephosphorylates phosphatidylglycerophosphate (PGP) to phosphatidylglycerol (PG).</text>
</comment>
<keyword evidence="1" id="KW-0997">Cell inner membrane</keyword>
<dbReference type="STRING" id="260552.Mag101_03060"/>
<keyword evidence="1" id="KW-0442">Lipid degradation</keyword>
<comment type="subcellular location">
    <subcellularLocation>
        <location evidence="1">Cell inner membrane</location>
        <topology evidence="1">Multi-pass membrane protein</topology>
    </subcellularLocation>
</comment>
<gene>
    <name evidence="4" type="ORF">Mag101_03060</name>
</gene>
<keyword evidence="1 2" id="KW-0812">Transmembrane</keyword>
<dbReference type="OrthoDB" id="9804091at2"/>
<organism evidence="4 5">
    <name type="scientific">Microbulbifer agarilyticus</name>
    <dbReference type="NCBI Taxonomy" id="260552"/>
    <lineage>
        <taxon>Bacteria</taxon>
        <taxon>Pseudomonadati</taxon>
        <taxon>Pseudomonadota</taxon>
        <taxon>Gammaproteobacteria</taxon>
        <taxon>Cellvibrionales</taxon>
        <taxon>Microbulbiferaceae</taxon>
        <taxon>Microbulbifer</taxon>
    </lineage>
</organism>
<keyword evidence="1" id="KW-1208">Phospholipid metabolism</keyword>
<comment type="catalytic activity">
    <reaction evidence="1">
        <text>a 1,2-diacyl-sn-glycero-3-phospho-(1'-sn-glycero-3'-phosphate) + H2O = a 1,2-diacyl-sn-glycero-3-phospho-(1'-sn-glycerol) + phosphate</text>
        <dbReference type="Rhea" id="RHEA:33751"/>
        <dbReference type="ChEBI" id="CHEBI:15377"/>
        <dbReference type="ChEBI" id="CHEBI:43474"/>
        <dbReference type="ChEBI" id="CHEBI:60110"/>
        <dbReference type="ChEBI" id="CHEBI:64716"/>
        <dbReference type="EC" id="3.1.3.27"/>
    </reaction>
</comment>
<feature type="transmembrane region" description="Helical" evidence="2">
    <location>
        <begin position="105"/>
        <end position="128"/>
    </location>
</feature>
<keyword evidence="1 2" id="KW-0472">Membrane</keyword>
<dbReference type="GO" id="GO:0006655">
    <property type="term" value="P:phosphatidylglycerol biosynthetic process"/>
    <property type="evidence" value="ECO:0007669"/>
    <property type="project" value="UniProtKB-UniPathway"/>
</dbReference>
<dbReference type="GO" id="GO:0009395">
    <property type="term" value="P:phospholipid catabolic process"/>
    <property type="evidence" value="ECO:0007669"/>
    <property type="project" value="UniProtKB-KW"/>
</dbReference>
<keyword evidence="1" id="KW-0460">Magnesium</keyword>
<evidence type="ECO:0000313" key="4">
    <source>
        <dbReference type="EMBL" id="AQQ66732.1"/>
    </source>
</evidence>
<dbReference type="AlphaFoldDB" id="A0A1Q2M3E8"/>
<keyword evidence="1" id="KW-0479">Metal-binding</keyword>
<dbReference type="PANTHER" id="PTHR36305:SF1">
    <property type="entry name" value="PHOSPHATIDYLGLYCEROPHOSPHATASE A"/>
    <property type="match status" value="1"/>
</dbReference>
<keyword evidence="2" id="KW-1133">Transmembrane helix</keyword>
<accession>A0A1Q2M3E8</accession>
<dbReference type="UniPathway" id="UPA00084">
    <property type="reaction ID" value="UER00504"/>
</dbReference>
<keyword evidence="1" id="KW-0443">Lipid metabolism</keyword>
<dbReference type="InterPro" id="IPR036681">
    <property type="entry name" value="PgpA-like_sf"/>
</dbReference>
<keyword evidence="1" id="KW-1003">Cell membrane</keyword>